<evidence type="ECO:0000256" key="1">
    <source>
        <dbReference type="SAM" id="MobiDB-lite"/>
    </source>
</evidence>
<organism evidence="2 3">
    <name type="scientific">Meiothermus taiwanensis</name>
    <dbReference type="NCBI Taxonomy" id="172827"/>
    <lineage>
        <taxon>Bacteria</taxon>
        <taxon>Thermotogati</taxon>
        <taxon>Deinococcota</taxon>
        <taxon>Deinococci</taxon>
        <taxon>Thermales</taxon>
        <taxon>Thermaceae</taxon>
        <taxon>Meiothermus</taxon>
    </lineage>
</organism>
<dbReference type="AlphaFoldDB" id="A0A399DSE2"/>
<feature type="region of interest" description="Disordered" evidence="1">
    <location>
        <begin position="1"/>
        <end position="66"/>
    </location>
</feature>
<proteinExistence type="predicted"/>
<evidence type="ECO:0000313" key="3">
    <source>
        <dbReference type="Proteomes" id="UP000266089"/>
    </source>
</evidence>
<dbReference type="EMBL" id="QWKX01000123">
    <property type="protein sequence ID" value="RIH74333.1"/>
    <property type="molecule type" value="Genomic_DNA"/>
</dbReference>
<reference evidence="2 3" key="1">
    <citation type="submission" date="2018-08" db="EMBL/GenBank/DDBJ databases">
        <title>Meiothermus cateniformans JCM 15151 genome sequencing project.</title>
        <authorList>
            <person name="Da Costa M.S."/>
            <person name="Albuquerque L."/>
            <person name="Raposo P."/>
            <person name="Froufe H.J.C."/>
            <person name="Barroso C.S."/>
            <person name="Egas C."/>
        </authorList>
    </citation>
    <scope>NUCLEOTIDE SEQUENCE [LARGE SCALE GENOMIC DNA]</scope>
    <source>
        <strain evidence="2 3">JCM 15151</strain>
    </source>
</reference>
<evidence type="ECO:0000313" key="2">
    <source>
        <dbReference type="EMBL" id="RIH74333.1"/>
    </source>
</evidence>
<gene>
    <name evidence="2" type="ORF">Mcate_02754</name>
</gene>
<name>A0A399DSE2_9DEIN</name>
<feature type="region of interest" description="Disordered" evidence="1">
    <location>
        <begin position="82"/>
        <end position="135"/>
    </location>
</feature>
<feature type="compositionally biased region" description="Basic and acidic residues" evidence="1">
    <location>
        <begin position="25"/>
        <end position="34"/>
    </location>
</feature>
<dbReference type="Proteomes" id="UP000266089">
    <property type="component" value="Unassembled WGS sequence"/>
</dbReference>
<comment type="caution">
    <text evidence="2">The sequence shown here is derived from an EMBL/GenBank/DDBJ whole genome shotgun (WGS) entry which is preliminary data.</text>
</comment>
<protein>
    <submittedName>
        <fullName evidence="2">Uncharacterized protein</fullName>
    </submittedName>
</protein>
<accession>A0A399DSE2</accession>
<sequence length="231" mass="24451">MPPPKARTGHPEHHPPQQPQPGRTAIRERHDPRAGHQRQQPRPAPTEKADEQDAHHRPCPVEVGVFAEPGNALGHVRVSLGQAHAQMDQKPQQDPPGRPKPTRAPQDKTGPGHNQQPEQGCPQPPAHALPAARPGLAGGVGGGGGAYLELGIADIHIGPVAAQVVYINGPQRLIPRLGLVAGMGPLEPAGQTLYLRRNPKLAPFCGEEEIKGDGIAVVAEIKALGVDLTHF</sequence>
<feature type="compositionally biased region" description="Basic and acidic residues" evidence="1">
    <location>
        <begin position="45"/>
        <end position="56"/>
    </location>
</feature>